<evidence type="ECO:0000313" key="3">
    <source>
        <dbReference type="EMBL" id="CUG09365.1"/>
    </source>
</evidence>
<keyword evidence="2" id="KW-0472">Membrane</keyword>
<feature type="non-terminal residue" evidence="3">
    <location>
        <position position="1"/>
    </location>
</feature>
<evidence type="ECO:0000256" key="2">
    <source>
        <dbReference type="SAM" id="Phobius"/>
    </source>
</evidence>
<feature type="transmembrane region" description="Helical" evidence="2">
    <location>
        <begin position="703"/>
        <end position="725"/>
    </location>
</feature>
<name>A0A0S4IUB7_BODSA</name>
<dbReference type="EMBL" id="CYKH01000645">
    <property type="protein sequence ID" value="CUG09365.1"/>
    <property type="molecule type" value="Genomic_DNA"/>
</dbReference>
<protein>
    <submittedName>
        <fullName evidence="3">GPI-anchored surface protein, putative</fullName>
    </submittedName>
</protein>
<keyword evidence="2" id="KW-1133">Transmembrane helix</keyword>
<feature type="transmembrane region" description="Helical" evidence="2">
    <location>
        <begin position="674"/>
        <end position="697"/>
    </location>
</feature>
<feature type="compositionally biased region" description="Low complexity" evidence="1">
    <location>
        <begin position="420"/>
        <end position="442"/>
    </location>
</feature>
<sequence>SASSFSFVLIDNYTLASVTQAPRANFIVAEDVHGLMVLNSVLGVRLLVSGFITTINAYDMGQGSVIMMNCTVADNPSSGSPIFWFANVAAVQIVLINVSCTGYFLFALFPTTTTIGTNSAKSVKIRIVNSSMRSIGRFLFFSVPNAYNGTVITRNVLSMSAEDSTFMLDGAVGLGAELLQFYSFANSALSSVPPALITVSILFSHCTVNATINSVKLLYTSPGSQSPLPTLHNSSIVFEDSVVYQTWETYVSYFGTVTPPVPLIQADLNKTSIVITRCNIFVQQTSSPIDPAVALLLSVSNSMTTSSLHFVNSSITVATNITSPLRTFPISINAMSSSNITVINTTLTNLLALVQLRNTSSPLNRNAIVDVGCSNSWCTPVDNRPCAPVALRYVLTTAPPPDVVVAVCSHSWSGSAAGYSVTSSSTQNTQPPSLSFSYSTSSTEPRGTASVANSATIAKDAVSLFLSMTASEIIKSSTVSVLLSVTANESINASPSVAASVSISTSRQNNSISSSTSPSTYNWSATESKLAPFIAVNDLLPPAAVQAFVVAAAAPLASVALSTSVAGVLQRNFIALRFSGCASSDTSEPNGDIDGHQRGQFMSVSENPTRLSFGVSAGAMYRGAAAGNMLLFAAACALIVPLGLVYSRCEKKDAGSAPRTLATSLGKLRLPGRAFVVPAVLLQPTVTAAAGLLMLSPLLAGDVVLSVVTMGVLVLLVGAPAWVVLRGCRVLVTAVDIPFRGGVVDYIAGRRVAWVPQSGLPLTGGGSWLLDRSVAGAECFALQFNSFICRVGSGA</sequence>
<organism evidence="3 4">
    <name type="scientific">Bodo saltans</name>
    <name type="common">Flagellated protozoan</name>
    <dbReference type="NCBI Taxonomy" id="75058"/>
    <lineage>
        <taxon>Eukaryota</taxon>
        <taxon>Discoba</taxon>
        <taxon>Euglenozoa</taxon>
        <taxon>Kinetoplastea</taxon>
        <taxon>Metakinetoplastina</taxon>
        <taxon>Eubodonida</taxon>
        <taxon>Bodonidae</taxon>
        <taxon>Bodo</taxon>
    </lineage>
</organism>
<feature type="transmembrane region" description="Helical" evidence="2">
    <location>
        <begin position="625"/>
        <end position="646"/>
    </location>
</feature>
<feature type="region of interest" description="Disordered" evidence="1">
    <location>
        <begin position="420"/>
        <end position="448"/>
    </location>
</feature>
<dbReference type="AlphaFoldDB" id="A0A0S4IUB7"/>
<keyword evidence="2" id="KW-0812">Transmembrane</keyword>
<gene>
    <name evidence="3" type="ORF">BSAL_74275</name>
</gene>
<accession>A0A0S4IUB7</accession>
<dbReference type="Proteomes" id="UP000051952">
    <property type="component" value="Unassembled WGS sequence"/>
</dbReference>
<evidence type="ECO:0000256" key="1">
    <source>
        <dbReference type="SAM" id="MobiDB-lite"/>
    </source>
</evidence>
<reference evidence="4" key="1">
    <citation type="submission" date="2015-09" db="EMBL/GenBank/DDBJ databases">
        <authorList>
            <consortium name="Pathogen Informatics"/>
        </authorList>
    </citation>
    <scope>NUCLEOTIDE SEQUENCE [LARGE SCALE GENOMIC DNA]</scope>
    <source>
        <strain evidence="4">Lake Konstanz</strain>
    </source>
</reference>
<feature type="non-terminal residue" evidence="3">
    <location>
        <position position="795"/>
    </location>
</feature>
<dbReference type="VEuPathDB" id="TriTrypDB:BSAL_74275"/>
<proteinExistence type="predicted"/>
<keyword evidence="4" id="KW-1185">Reference proteome</keyword>
<evidence type="ECO:0000313" key="4">
    <source>
        <dbReference type="Proteomes" id="UP000051952"/>
    </source>
</evidence>